<protein>
    <recommendedName>
        <fullName evidence="2">Bis(5'-nucleosyl)-tetraphosphatase [asymmetrical]</fullName>
    </recommendedName>
    <alternativeName>
        <fullName evidence="5">Diadenosine 5',5'''-P1,P4-tetraphosphate asymmetrical hydrolase</fullName>
    </alternativeName>
</protein>
<evidence type="ECO:0000256" key="5">
    <source>
        <dbReference type="ARBA" id="ARBA00032644"/>
    </source>
</evidence>
<dbReference type="InterPro" id="IPR015797">
    <property type="entry name" value="NUDIX_hydrolase-like_dom_sf"/>
</dbReference>
<evidence type="ECO:0000313" key="8">
    <source>
        <dbReference type="Proteomes" id="UP000032279"/>
    </source>
</evidence>
<dbReference type="PANTHER" id="PTHR21340:SF0">
    <property type="entry name" value="BIS(5'-NUCLEOSYL)-TETRAPHOSPHATASE [ASYMMETRICAL]"/>
    <property type="match status" value="1"/>
</dbReference>
<keyword evidence="8" id="KW-1185">Reference proteome</keyword>
<evidence type="ECO:0000256" key="2">
    <source>
        <dbReference type="ARBA" id="ARBA00018911"/>
    </source>
</evidence>
<dbReference type="EMBL" id="AWTT01000006">
    <property type="protein sequence ID" value="KIS03969.1"/>
    <property type="molecule type" value="Genomic_DNA"/>
</dbReference>
<evidence type="ECO:0000256" key="4">
    <source>
        <dbReference type="ARBA" id="ARBA00022801"/>
    </source>
</evidence>
<dbReference type="Proteomes" id="UP000032279">
    <property type="component" value="Unassembled WGS sequence"/>
</dbReference>
<keyword evidence="3" id="KW-0547">Nucleotide-binding</keyword>
<dbReference type="Gene3D" id="3.90.79.10">
    <property type="entry name" value="Nucleoside Triphosphate Pyrophosphohydrolase"/>
    <property type="match status" value="1"/>
</dbReference>
<dbReference type="Pfam" id="PF00293">
    <property type="entry name" value="NUDIX"/>
    <property type="match status" value="1"/>
</dbReference>
<dbReference type="GO" id="GO:0006754">
    <property type="term" value="P:ATP biosynthetic process"/>
    <property type="evidence" value="ECO:0007669"/>
    <property type="project" value="TreeGrafter"/>
</dbReference>
<dbReference type="PANTHER" id="PTHR21340">
    <property type="entry name" value="DIADENOSINE 5,5-P1,P4-TETRAPHOSPHATE PYROPHOSPHOHYDROLASE MUTT"/>
    <property type="match status" value="1"/>
</dbReference>
<evidence type="ECO:0000256" key="1">
    <source>
        <dbReference type="ARBA" id="ARBA00005582"/>
    </source>
</evidence>
<dbReference type="InterPro" id="IPR000086">
    <property type="entry name" value="NUDIX_hydrolase_dom"/>
</dbReference>
<dbReference type="InterPro" id="IPR020476">
    <property type="entry name" value="Nudix_hydrolase"/>
</dbReference>
<dbReference type="GO" id="GO:0004081">
    <property type="term" value="F:bis(5'-nucleosyl)-tetraphosphatase (asymmetrical) activity"/>
    <property type="evidence" value="ECO:0007669"/>
    <property type="project" value="TreeGrafter"/>
</dbReference>
<dbReference type="RefSeq" id="WP_044010148.1">
    <property type="nucleotide sequence ID" value="NZ_AWTT01000006.1"/>
</dbReference>
<dbReference type="PATRIC" id="fig|1335616.4.peg.422"/>
<sequence length="137" mass="15550">MALEITSGAIVYQKNTAGIQYLLLQSTNRGNFWGFPKGHVESGETLSQTARREIMEETQLDLLINTDFKVATEYDLPNGNHKQMTLYTAEVTAQQVISLQAAEIKNAAWFNYDAARTRLTYDNLKELLDQANQYLQN</sequence>
<comment type="similarity">
    <text evidence="1">Belongs to the Nudix hydrolase family.</text>
</comment>
<comment type="caution">
    <text evidence="7">The sequence shown here is derived from an EMBL/GenBank/DDBJ whole genome shotgun (WGS) entry which is preliminary data.</text>
</comment>
<gene>
    <name evidence="7" type="ORF">WDC_0421</name>
</gene>
<reference evidence="7 8" key="1">
    <citation type="submission" date="2013-08" db="EMBL/GenBank/DDBJ databases">
        <title>Lactobacillus wasatchii sp. WDC04, a late gas producing bacteria isolated from aged chedder cheese.</title>
        <authorList>
            <person name="Oberg C.J."/>
            <person name="Culumber M."/>
            <person name="McMahon D.J."/>
            <person name="Broadbent J.R."/>
            <person name="Oberg T.S."/>
            <person name="Ortaki F."/>
        </authorList>
    </citation>
    <scope>NUCLEOTIDE SEQUENCE [LARGE SCALE GENOMIC DNA]</scope>
    <source>
        <strain evidence="7 8">WDC04</strain>
    </source>
</reference>
<keyword evidence="4 7" id="KW-0378">Hydrolase</keyword>
<accession>A0A0D0YXM7</accession>
<dbReference type="SUPFAM" id="SSF55811">
    <property type="entry name" value="Nudix"/>
    <property type="match status" value="1"/>
</dbReference>
<name>A0A0D0YXM7_9LACO</name>
<evidence type="ECO:0000259" key="6">
    <source>
        <dbReference type="PROSITE" id="PS51462"/>
    </source>
</evidence>
<dbReference type="GO" id="GO:0006167">
    <property type="term" value="P:AMP biosynthetic process"/>
    <property type="evidence" value="ECO:0007669"/>
    <property type="project" value="TreeGrafter"/>
</dbReference>
<evidence type="ECO:0000256" key="3">
    <source>
        <dbReference type="ARBA" id="ARBA00022741"/>
    </source>
</evidence>
<proteinExistence type="inferred from homology"/>
<evidence type="ECO:0000313" key="7">
    <source>
        <dbReference type="EMBL" id="KIS03969.1"/>
    </source>
</evidence>
<dbReference type="OrthoDB" id="9816289at2"/>
<dbReference type="CDD" id="cd03428">
    <property type="entry name" value="NUDIX_Ap4A_Nudt2"/>
    <property type="match status" value="1"/>
</dbReference>
<dbReference type="InterPro" id="IPR051325">
    <property type="entry name" value="Nudix_hydrolase_domain"/>
</dbReference>
<organism evidence="7 8">
    <name type="scientific">Paucilactobacillus wasatchensis</name>
    <dbReference type="NCBI Taxonomy" id="1335616"/>
    <lineage>
        <taxon>Bacteria</taxon>
        <taxon>Bacillati</taxon>
        <taxon>Bacillota</taxon>
        <taxon>Bacilli</taxon>
        <taxon>Lactobacillales</taxon>
        <taxon>Lactobacillaceae</taxon>
        <taxon>Paucilactobacillus</taxon>
    </lineage>
</organism>
<dbReference type="STRING" id="1335616.WDC_0421"/>
<dbReference type="AlphaFoldDB" id="A0A0D0YXM7"/>
<dbReference type="InterPro" id="IPR003565">
    <property type="entry name" value="Tetra_PHTase"/>
</dbReference>
<dbReference type="GO" id="GO:0000166">
    <property type="term" value="F:nucleotide binding"/>
    <property type="evidence" value="ECO:0007669"/>
    <property type="project" value="UniProtKB-KW"/>
</dbReference>
<feature type="domain" description="Nudix hydrolase" evidence="6">
    <location>
        <begin position="2"/>
        <end position="132"/>
    </location>
</feature>
<dbReference type="PRINTS" id="PR00502">
    <property type="entry name" value="NUDIXFAMILY"/>
</dbReference>
<dbReference type="PROSITE" id="PS51462">
    <property type="entry name" value="NUDIX"/>
    <property type="match status" value="1"/>
</dbReference>